<dbReference type="RefSeq" id="XP_022941583.1">
    <property type="nucleotide sequence ID" value="XM_023085815.1"/>
</dbReference>
<evidence type="ECO:0000313" key="2">
    <source>
        <dbReference type="Proteomes" id="UP000504609"/>
    </source>
</evidence>
<organism evidence="2 3">
    <name type="scientific">Cucurbita moschata</name>
    <name type="common">Winter crookneck squash</name>
    <name type="synonym">Cucurbita pepo var. moschata</name>
    <dbReference type="NCBI Taxonomy" id="3662"/>
    <lineage>
        <taxon>Eukaryota</taxon>
        <taxon>Viridiplantae</taxon>
        <taxon>Streptophyta</taxon>
        <taxon>Embryophyta</taxon>
        <taxon>Tracheophyta</taxon>
        <taxon>Spermatophyta</taxon>
        <taxon>Magnoliopsida</taxon>
        <taxon>eudicotyledons</taxon>
        <taxon>Gunneridae</taxon>
        <taxon>Pentapetalae</taxon>
        <taxon>rosids</taxon>
        <taxon>fabids</taxon>
        <taxon>Cucurbitales</taxon>
        <taxon>Cucurbitaceae</taxon>
        <taxon>Cucurbiteae</taxon>
        <taxon>Cucurbita</taxon>
    </lineage>
</organism>
<proteinExistence type="predicted"/>
<evidence type="ECO:0000313" key="3">
    <source>
        <dbReference type="RefSeq" id="XP_022941583.1"/>
    </source>
</evidence>
<dbReference type="GO" id="GO:0006360">
    <property type="term" value="P:transcription by RNA polymerase I"/>
    <property type="evidence" value="ECO:0007669"/>
    <property type="project" value="InterPro"/>
</dbReference>
<protein>
    <submittedName>
        <fullName evidence="3">Uncharacterized protein LOC111446895</fullName>
    </submittedName>
</protein>
<accession>A0A6J1FSH8</accession>
<dbReference type="Proteomes" id="UP000504609">
    <property type="component" value="Unplaced"/>
</dbReference>
<evidence type="ECO:0000256" key="1">
    <source>
        <dbReference type="SAM" id="MobiDB-lite"/>
    </source>
</evidence>
<dbReference type="AlphaFoldDB" id="A0A6J1FSH8"/>
<dbReference type="GO" id="GO:0000120">
    <property type="term" value="C:RNA polymerase I transcription regulator complex"/>
    <property type="evidence" value="ECO:0007669"/>
    <property type="project" value="InterPro"/>
</dbReference>
<dbReference type="GeneID" id="111446895"/>
<dbReference type="InterPro" id="IPR039495">
    <property type="entry name" value="TAF1A"/>
</dbReference>
<dbReference type="Pfam" id="PF14929">
    <property type="entry name" value="TAF1_subA"/>
    <property type="match status" value="1"/>
</dbReference>
<sequence>MEPELVGDTLVMEAEYGSERSTGRKRKPDTAADGSNDGRRAAAMKKITLALTKPSFVLGIGPKMLRAENRTTLRNVLRKLMMQQNWVEASGVLSMLLKGTLRDRSPIRNRLKYSVSMELLKHIEGDRMRPNRIKHIYDNWMRKIGSMKRWPVEDRFMVHVEFILFCLEEGSTEDAHQAALCLMQEHESVNDPMSNMIIGLTFRQLWFSTLPEEIQWRDSLQYHSPIRSDRMILNSDGCSVSNSRGDGASYQSHSETSVMDHKLIHVDSEGHTGASFEDDHKIKVENDPQKFEPLDFYASSVEKDENEASFSDNGSYQHCVSIFSALEGLDPLLLPLHLPSSVENWENALSLCGEFLNDYYKDAVKHLELALNSNPPILVALLPFIQLLLIGGRVDKALDEMENICRDSNATLPFRLRAALVEHFDHSNVLLLSTCYEKILKKDPTCCHSLGKLVHMHRNGNYSLESLLEMIALHLDGTCAEYDTWRELAMCFLKLSQIEEDRVSAACSIGSGGHKLRSSLNINCNLKLFTEKNLRNAWRLRCRWWLTHHFCCNITSETSDGTLELLTYKAACACHMYGSNHKYVVEVYSLLDKQNDKQLILFLKKHTNNSFQLHSKLYSQ</sequence>
<name>A0A6J1FSH8_CUCMO</name>
<reference evidence="3" key="1">
    <citation type="submission" date="2025-08" db="UniProtKB">
        <authorList>
            <consortium name="RefSeq"/>
        </authorList>
    </citation>
    <scope>IDENTIFICATION</scope>
    <source>
        <tissue evidence="3">Young leaves</tissue>
    </source>
</reference>
<dbReference type="KEGG" id="cmos:111446895"/>
<gene>
    <name evidence="3" type="primary">LOC111446895</name>
</gene>
<feature type="region of interest" description="Disordered" evidence="1">
    <location>
        <begin position="1"/>
        <end position="39"/>
    </location>
</feature>
<dbReference type="PANTHER" id="PTHR36720:SF1">
    <property type="entry name" value="TAF RNA POLYMERASE I SUBUNIT A"/>
    <property type="match status" value="1"/>
</dbReference>
<dbReference type="PANTHER" id="PTHR36720">
    <property type="entry name" value="TAF RNA POLYMERASE I SUBUNIT A"/>
    <property type="match status" value="1"/>
</dbReference>
<keyword evidence="2" id="KW-1185">Reference proteome</keyword>